<feature type="domain" description="AB hydrolase-1" evidence="1">
    <location>
        <begin position="4"/>
        <end position="171"/>
    </location>
</feature>
<protein>
    <submittedName>
        <fullName evidence="2">2-hydroxy-6-oxo-6-phenylhexa-2,4-dienoate hydrolase</fullName>
    </submittedName>
</protein>
<gene>
    <name evidence="2" type="ORF">GRAN_2489</name>
</gene>
<dbReference type="PANTHER" id="PTHR43433">
    <property type="entry name" value="HYDROLASE, ALPHA/BETA FOLD FAMILY PROTEIN"/>
    <property type="match status" value="1"/>
</dbReference>
<evidence type="ECO:0000259" key="1">
    <source>
        <dbReference type="Pfam" id="PF12697"/>
    </source>
</evidence>
<dbReference type="AlphaFoldDB" id="A0A4Q0SYX7"/>
<reference evidence="3" key="2">
    <citation type="submission" date="2019-02" db="EMBL/GenBank/DDBJ databases">
        <title>Granulicella sibirica sp. nov., a psychrotolerant acidobacterium isolated from an organic soil layer in forested tundra, West Siberia.</title>
        <authorList>
            <person name="Oshkin I.Y."/>
            <person name="Kulichevskaya I.S."/>
            <person name="Rijpstra W.I.C."/>
            <person name="Sinninghe Damste J.S."/>
            <person name="Rakitin A.L."/>
            <person name="Ravin N.V."/>
            <person name="Dedysh S.N."/>
        </authorList>
    </citation>
    <scope>NUCLEOTIDE SEQUENCE [LARGE SCALE GENOMIC DNA]</scope>
    <source>
        <strain evidence="3">AF10</strain>
    </source>
</reference>
<keyword evidence="3" id="KW-1185">Reference proteome</keyword>
<dbReference type="SUPFAM" id="SSF53474">
    <property type="entry name" value="alpha/beta-Hydrolases"/>
    <property type="match status" value="1"/>
</dbReference>
<dbReference type="Gene3D" id="3.40.50.1820">
    <property type="entry name" value="alpha/beta hydrolase"/>
    <property type="match status" value="1"/>
</dbReference>
<comment type="caution">
    <text evidence="2">The sequence shown here is derived from an EMBL/GenBank/DDBJ whole genome shotgun (WGS) entry which is preliminary data.</text>
</comment>
<dbReference type="GO" id="GO:0004806">
    <property type="term" value="F:triacylglycerol lipase activity"/>
    <property type="evidence" value="ECO:0007669"/>
    <property type="project" value="TreeGrafter"/>
</dbReference>
<name>A0A4Q0SYX7_9BACT</name>
<dbReference type="InterPro" id="IPR029058">
    <property type="entry name" value="AB_hydrolase_fold"/>
</dbReference>
<dbReference type="InterPro" id="IPR000073">
    <property type="entry name" value="AB_hydrolase_1"/>
</dbReference>
<evidence type="ECO:0000313" key="2">
    <source>
        <dbReference type="EMBL" id="RXH55632.1"/>
    </source>
</evidence>
<dbReference type="PRINTS" id="PR00111">
    <property type="entry name" value="ABHYDROLASE"/>
</dbReference>
<reference evidence="2 3" key="1">
    <citation type="submission" date="2018-11" db="EMBL/GenBank/DDBJ databases">
        <authorList>
            <person name="Mardanov A.V."/>
            <person name="Ravin N.V."/>
            <person name="Dedysh S.N."/>
        </authorList>
    </citation>
    <scope>NUCLEOTIDE SEQUENCE [LARGE SCALE GENOMIC DNA]</scope>
    <source>
        <strain evidence="2 3">AF10</strain>
    </source>
</reference>
<accession>A0A4Q0SYX7</accession>
<evidence type="ECO:0000313" key="3">
    <source>
        <dbReference type="Proteomes" id="UP000289437"/>
    </source>
</evidence>
<sequence length="195" mass="21461">MVDFLNAVHLEKADVAGWSMGGWVAMKLAVDQPERVTRLLLYDSAGTYFAATFQPDLFVPTDIAGLNRLMAAISPHPRSMAPFIQRDALRKLDRNGWIVKRSVAAMINGRDLMDFRLHLIRQPALIVWGSHDDLIPLSTGEAIHQGIPQSTLAIMQGCGHLAPAECMEPVLQATVQFLKADPAPHGGERTYQTGH</sequence>
<dbReference type="InterPro" id="IPR050471">
    <property type="entry name" value="AB_hydrolase"/>
</dbReference>
<dbReference type="EMBL" id="RDSM01000002">
    <property type="protein sequence ID" value="RXH55632.1"/>
    <property type="molecule type" value="Genomic_DNA"/>
</dbReference>
<keyword evidence="2" id="KW-0378">Hydrolase</keyword>
<organism evidence="2 3">
    <name type="scientific">Granulicella sibirica</name>
    <dbReference type="NCBI Taxonomy" id="2479048"/>
    <lineage>
        <taxon>Bacteria</taxon>
        <taxon>Pseudomonadati</taxon>
        <taxon>Acidobacteriota</taxon>
        <taxon>Terriglobia</taxon>
        <taxon>Terriglobales</taxon>
        <taxon>Acidobacteriaceae</taxon>
        <taxon>Granulicella</taxon>
    </lineage>
</organism>
<proteinExistence type="predicted"/>
<dbReference type="Proteomes" id="UP000289437">
    <property type="component" value="Unassembled WGS sequence"/>
</dbReference>
<dbReference type="PANTHER" id="PTHR43433:SF5">
    <property type="entry name" value="AB HYDROLASE-1 DOMAIN-CONTAINING PROTEIN"/>
    <property type="match status" value="1"/>
</dbReference>
<dbReference type="Pfam" id="PF12697">
    <property type="entry name" value="Abhydrolase_6"/>
    <property type="match status" value="1"/>
</dbReference>
<dbReference type="GO" id="GO:0046503">
    <property type="term" value="P:glycerolipid catabolic process"/>
    <property type="evidence" value="ECO:0007669"/>
    <property type="project" value="TreeGrafter"/>
</dbReference>